<keyword evidence="4" id="KW-1185">Reference proteome</keyword>
<protein>
    <submittedName>
        <fullName evidence="3">Uncharacterized protein</fullName>
    </submittedName>
</protein>
<name>A0A9P1IB50_9PELO</name>
<dbReference type="Gene3D" id="3.80.10.10">
    <property type="entry name" value="Ribonuclease Inhibitor"/>
    <property type="match status" value="1"/>
</dbReference>
<dbReference type="PANTHER" id="PTHR48051">
    <property type="match status" value="1"/>
</dbReference>
<proteinExistence type="predicted"/>
<comment type="caution">
    <text evidence="3">The sequence shown here is derived from an EMBL/GenBank/DDBJ whole genome shotgun (WGS) entry which is preliminary data.</text>
</comment>
<evidence type="ECO:0000313" key="4">
    <source>
        <dbReference type="Proteomes" id="UP001152747"/>
    </source>
</evidence>
<keyword evidence="1" id="KW-0433">Leucine-rich repeat</keyword>
<dbReference type="EMBL" id="CANHGI010000002">
    <property type="protein sequence ID" value="CAI5441691.1"/>
    <property type="molecule type" value="Genomic_DNA"/>
</dbReference>
<dbReference type="Pfam" id="PF00560">
    <property type="entry name" value="LRR_1"/>
    <property type="match status" value="1"/>
</dbReference>
<keyword evidence="2" id="KW-0677">Repeat</keyword>
<evidence type="ECO:0000313" key="3">
    <source>
        <dbReference type="EMBL" id="CAI5441691.1"/>
    </source>
</evidence>
<dbReference type="AlphaFoldDB" id="A0A9P1IB50"/>
<dbReference type="InterPro" id="IPR001611">
    <property type="entry name" value="Leu-rich_rpt"/>
</dbReference>
<dbReference type="SUPFAM" id="SSF52058">
    <property type="entry name" value="L domain-like"/>
    <property type="match status" value="1"/>
</dbReference>
<dbReference type="PROSITE" id="PS51450">
    <property type="entry name" value="LRR"/>
    <property type="match status" value="1"/>
</dbReference>
<evidence type="ECO:0000256" key="2">
    <source>
        <dbReference type="ARBA" id="ARBA00022737"/>
    </source>
</evidence>
<evidence type="ECO:0000256" key="1">
    <source>
        <dbReference type="ARBA" id="ARBA00022614"/>
    </source>
</evidence>
<accession>A0A9P1IB50</accession>
<organism evidence="3 4">
    <name type="scientific">Caenorhabditis angaria</name>
    <dbReference type="NCBI Taxonomy" id="860376"/>
    <lineage>
        <taxon>Eukaryota</taxon>
        <taxon>Metazoa</taxon>
        <taxon>Ecdysozoa</taxon>
        <taxon>Nematoda</taxon>
        <taxon>Chromadorea</taxon>
        <taxon>Rhabditida</taxon>
        <taxon>Rhabditina</taxon>
        <taxon>Rhabditomorpha</taxon>
        <taxon>Rhabditoidea</taxon>
        <taxon>Rhabditidae</taxon>
        <taxon>Peloderinae</taxon>
        <taxon>Caenorhabditis</taxon>
    </lineage>
</organism>
<dbReference type="GO" id="GO:0005737">
    <property type="term" value="C:cytoplasm"/>
    <property type="evidence" value="ECO:0007669"/>
    <property type="project" value="TreeGrafter"/>
</dbReference>
<dbReference type="InterPro" id="IPR050216">
    <property type="entry name" value="LRR_domain-containing"/>
</dbReference>
<reference evidence="3" key="1">
    <citation type="submission" date="2022-11" db="EMBL/GenBank/DDBJ databases">
        <authorList>
            <person name="Kikuchi T."/>
        </authorList>
    </citation>
    <scope>NUCLEOTIDE SEQUENCE</scope>
    <source>
        <strain evidence="3">PS1010</strain>
    </source>
</reference>
<sequence>MRIRCCVVFSRSSITGRGRPQLSRRTEADLILERVGGNYQIRFEVQNNRERNVFPLNPFPQIVQPVGPGRISLTFPRRPQTLVLCDNIDLRQLRELMIALENIRNGVDVTLQPSQSRRGGISRPSSVLIRNAEDYLAHAINFTDQVTTFIIQPIGKRVCDPRWRNMPNLTRLVLNGNLFGDGPNPDSLEILASFRHLLILEISQCRLGTIPVAKLNKAISQLSPTIHYLNLSNNEIRKFPRVIPITQLRRLDISRNLLTRIPWKIVLLRNLIHLDVSSNNLSSFPSTIETLQLPKFFCNQNPAVLPIGRRFDETTRRLENPWGFEYSHPGGVDRLATIAAHVVNTTNNLRTIAQQIIPKQLSHEYVNSNDPQATEQSVDLCSVCGHLTQIRSVTAKQKESGSVAQEEIDVVNQNLVIAYSKCIRCSVKPVHQLQLSPDFHFNGNLF</sequence>
<gene>
    <name evidence="3" type="ORF">CAMP_LOCUS4328</name>
</gene>
<dbReference type="InterPro" id="IPR032675">
    <property type="entry name" value="LRR_dom_sf"/>
</dbReference>
<dbReference type="PANTHER" id="PTHR48051:SF1">
    <property type="entry name" value="RAS SUPPRESSOR PROTEIN 1"/>
    <property type="match status" value="1"/>
</dbReference>
<dbReference type="OrthoDB" id="17912at2759"/>
<dbReference type="Proteomes" id="UP001152747">
    <property type="component" value="Unassembled WGS sequence"/>
</dbReference>